<dbReference type="RefSeq" id="WP_175010702.1">
    <property type="nucleotide sequence ID" value="NZ_CABVQN010000002.1"/>
</dbReference>
<dbReference type="SUPFAM" id="SSF55729">
    <property type="entry name" value="Acyl-CoA N-acyltransferases (Nat)"/>
    <property type="match status" value="1"/>
</dbReference>
<dbReference type="CDD" id="cd04301">
    <property type="entry name" value="NAT_SF"/>
    <property type="match status" value="1"/>
</dbReference>
<dbReference type="EMBL" id="CABVQN010000002">
    <property type="protein sequence ID" value="VWC70770.1"/>
    <property type="molecule type" value="Genomic_DNA"/>
</dbReference>
<dbReference type="InterPro" id="IPR016181">
    <property type="entry name" value="Acyl_CoA_acyltransferase"/>
</dbReference>
<keyword evidence="2" id="KW-0012">Acyltransferase</keyword>
<feature type="domain" description="N-acetyltransferase" evidence="3">
    <location>
        <begin position="18"/>
        <end position="166"/>
    </location>
</feature>
<evidence type="ECO:0000259" key="3">
    <source>
        <dbReference type="PROSITE" id="PS51186"/>
    </source>
</evidence>
<evidence type="ECO:0000313" key="4">
    <source>
        <dbReference type="EMBL" id="VWC70770.1"/>
    </source>
</evidence>
<evidence type="ECO:0000313" key="5">
    <source>
        <dbReference type="Proteomes" id="UP000494110"/>
    </source>
</evidence>
<dbReference type="Pfam" id="PF00583">
    <property type="entry name" value="Acetyltransf_1"/>
    <property type="match status" value="1"/>
</dbReference>
<dbReference type="Proteomes" id="UP000494110">
    <property type="component" value="Unassembled WGS sequence"/>
</dbReference>
<dbReference type="AlphaFoldDB" id="A0A6P2UF23"/>
<protein>
    <submittedName>
        <fullName evidence="4">N-acetyltransferase GCN5</fullName>
    </submittedName>
</protein>
<accession>A0A6P2UF23</accession>
<name>A0A6P2UF23_BURL3</name>
<dbReference type="Gene3D" id="3.40.630.30">
    <property type="match status" value="1"/>
</dbReference>
<dbReference type="PROSITE" id="PS51186">
    <property type="entry name" value="GNAT"/>
    <property type="match status" value="1"/>
</dbReference>
<sequence length="166" mass="18716">MLMLTLHRLSGESESDRANVRRVFFESPSFTQRIEGRLPTEEDVDDFFVGKPAGKDAADKSVFGLFVGQDMIGCADVIRAYPTDDCLWIGLLLLSDGHRRRGHGKAALALLAEMAREWGHRTVQLAVISTNPDAEAFWRREGFAEIRRTVNPRFTGDVIVMQRPIR</sequence>
<proteinExistence type="predicted"/>
<dbReference type="InterPro" id="IPR000182">
    <property type="entry name" value="GNAT_dom"/>
</dbReference>
<dbReference type="PANTHER" id="PTHR43877">
    <property type="entry name" value="AMINOALKYLPHOSPHONATE N-ACETYLTRANSFERASE-RELATED-RELATED"/>
    <property type="match status" value="1"/>
</dbReference>
<gene>
    <name evidence="4" type="ORF">BLA39750_00506</name>
</gene>
<dbReference type="InterPro" id="IPR050832">
    <property type="entry name" value="Bact_Acetyltransf"/>
</dbReference>
<keyword evidence="1 4" id="KW-0808">Transferase</keyword>
<reference evidence="4 5" key="1">
    <citation type="submission" date="2019-09" db="EMBL/GenBank/DDBJ databases">
        <authorList>
            <person name="Depoorter E."/>
        </authorList>
    </citation>
    <scope>NUCLEOTIDE SEQUENCE [LARGE SCALE GENOMIC DNA]</scope>
    <source>
        <strain evidence="4">R-39750</strain>
    </source>
</reference>
<dbReference type="GO" id="GO:0016747">
    <property type="term" value="F:acyltransferase activity, transferring groups other than amino-acyl groups"/>
    <property type="evidence" value="ECO:0007669"/>
    <property type="project" value="InterPro"/>
</dbReference>
<evidence type="ECO:0000256" key="2">
    <source>
        <dbReference type="ARBA" id="ARBA00023315"/>
    </source>
</evidence>
<evidence type="ECO:0000256" key="1">
    <source>
        <dbReference type="ARBA" id="ARBA00022679"/>
    </source>
</evidence>
<organism evidence="4 5">
    <name type="scientific">Burkholderia lata (strain ATCC 17760 / DSM 23089 / LMG 22485 / NCIMB 9086 / R18194 / 383)</name>
    <dbReference type="NCBI Taxonomy" id="482957"/>
    <lineage>
        <taxon>Bacteria</taxon>
        <taxon>Pseudomonadati</taxon>
        <taxon>Pseudomonadota</taxon>
        <taxon>Betaproteobacteria</taxon>
        <taxon>Burkholderiales</taxon>
        <taxon>Burkholderiaceae</taxon>
        <taxon>Burkholderia</taxon>
        <taxon>Burkholderia cepacia complex</taxon>
    </lineage>
</organism>